<dbReference type="GO" id="GO:0000976">
    <property type="term" value="F:transcription cis-regulatory region binding"/>
    <property type="evidence" value="ECO:0007669"/>
    <property type="project" value="TreeGrafter"/>
</dbReference>
<dbReference type="Gene3D" id="6.10.250.690">
    <property type="match status" value="1"/>
</dbReference>
<dbReference type="InterPro" id="IPR016032">
    <property type="entry name" value="Sig_transdc_resp-reg_C-effctor"/>
</dbReference>
<keyword evidence="3" id="KW-0805">Transcription regulation</keyword>
<gene>
    <name evidence="10" type="ORF">SAMN02983003_3410</name>
</gene>
<proteinExistence type="predicted"/>
<keyword evidence="1 6" id="KW-0597">Phosphoprotein</keyword>
<dbReference type="InterPro" id="IPR011006">
    <property type="entry name" value="CheY-like_superfamily"/>
</dbReference>
<dbReference type="RefSeq" id="WP_072345663.1">
    <property type="nucleotide sequence ID" value="NZ_FPKU01000003.1"/>
</dbReference>
<dbReference type="OrthoDB" id="5292887at2"/>
<feature type="DNA-binding region" description="OmpR/PhoB-type" evidence="7">
    <location>
        <begin position="130"/>
        <end position="229"/>
    </location>
</feature>
<protein>
    <submittedName>
        <fullName evidence="10">DNA-binding response regulator, OmpR family, contains REC and winged-helix (WHTH) domain</fullName>
    </submittedName>
</protein>
<evidence type="ECO:0000313" key="11">
    <source>
        <dbReference type="Proteomes" id="UP000183447"/>
    </source>
</evidence>
<dbReference type="PANTHER" id="PTHR48111:SF1">
    <property type="entry name" value="TWO-COMPONENT RESPONSE REGULATOR ORR33"/>
    <property type="match status" value="1"/>
</dbReference>
<keyword evidence="5" id="KW-0804">Transcription</keyword>
<evidence type="ECO:0000259" key="9">
    <source>
        <dbReference type="PROSITE" id="PS51755"/>
    </source>
</evidence>
<evidence type="ECO:0000256" key="1">
    <source>
        <dbReference type="ARBA" id="ARBA00022553"/>
    </source>
</evidence>
<dbReference type="Pfam" id="PF00486">
    <property type="entry name" value="Trans_reg_C"/>
    <property type="match status" value="1"/>
</dbReference>
<accession>A0A1K2I1M6</accession>
<dbReference type="Gene3D" id="1.10.10.10">
    <property type="entry name" value="Winged helix-like DNA-binding domain superfamily/Winged helix DNA-binding domain"/>
    <property type="match status" value="1"/>
</dbReference>
<dbReference type="GO" id="GO:0005829">
    <property type="term" value="C:cytosol"/>
    <property type="evidence" value="ECO:0007669"/>
    <property type="project" value="TreeGrafter"/>
</dbReference>
<name>A0A1K2I1M6_9HYPH</name>
<evidence type="ECO:0000259" key="8">
    <source>
        <dbReference type="PROSITE" id="PS50110"/>
    </source>
</evidence>
<dbReference type="Proteomes" id="UP000183447">
    <property type="component" value="Unassembled WGS sequence"/>
</dbReference>
<dbReference type="Pfam" id="PF00072">
    <property type="entry name" value="Response_reg"/>
    <property type="match status" value="1"/>
</dbReference>
<evidence type="ECO:0000256" key="4">
    <source>
        <dbReference type="ARBA" id="ARBA00023125"/>
    </source>
</evidence>
<dbReference type="InterPro" id="IPR001789">
    <property type="entry name" value="Sig_transdc_resp-reg_receiver"/>
</dbReference>
<feature type="domain" description="OmpR/PhoB-type" evidence="9">
    <location>
        <begin position="130"/>
        <end position="229"/>
    </location>
</feature>
<dbReference type="AlphaFoldDB" id="A0A1K2I1M6"/>
<dbReference type="SUPFAM" id="SSF52172">
    <property type="entry name" value="CheY-like"/>
    <property type="match status" value="1"/>
</dbReference>
<dbReference type="EMBL" id="FPKU01000003">
    <property type="protein sequence ID" value="SFZ86232.1"/>
    <property type="molecule type" value="Genomic_DNA"/>
</dbReference>
<keyword evidence="4 7" id="KW-0238">DNA-binding</keyword>
<evidence type="ECO:0000256" key="7">
    <source>
        <dbReference type="PROSITE-ProRule" id="PRU01091"/>
    </source>
</evidence>
<organism evidence="10 11">
    <name type="scientific">Devosia enhydra</name>
    <dbReference type="NCBI Taxonomy" id="665118"/>
    <lineage>
        <taxon>Bacteria</taxon>
        <taxon>Pseudomonadati</taxon>
        <taxon>Pseudomonadota</taxon>
        <taxon>Alphaproteobacteria</taxon>
        <taxon>Hyphomicrobiales</taxon>
        <taxon>Devosiaceae</taxon>
        <taxon>Devosia</taxon>
    </lineage>
</organism>
<dbReference type="GO" id="GO:0032993">
    <property type="term" value="C:protein-DNA complex"/>
    <property type="evidence" value="ECO:0007669"/>
    <property type="project" value="TreeGrafter"/>
</dbReference>
<keyword evidence="11" id="KW-1185">Reference proteome</keyword>
<feature type="domain" description="Response regulatory" evidence="8">
    <location>
        <begin position="8"/>
        <end position="121"/>
    </location>
</feature>
<keyword evidence="2" id="KW-0902">Two-component regulatory system</keyword>
<evidence type="ECO:0000256" key="5">
    <source>
        <dbReference type="ARBA" id="ARBA00023163"/>
    </source>
</evidence>
<dbReference type="InterPro" id="IPR039420">
    <property type="entry name" value="WalR-like"/>
</dbReference>
<dbReference type="PROSITE" id="PS50110">
    <property type="entry name" value="RESPONSE_REGULATORY"/>
    <property type="match status" value="1"/>
</dbReference>
<dbReference type="GO" id="GO:0006355">
    <property type="term" value="P:regulation of DNA-templated transcription"/>
    <property type="evidence" value="ECO:0007669"/>
    <property type="project" value="InterPro"/>
</dbReference>
<dbReference type="STRING" id="665118.SAMN02983003_3410"/>
<dbReference type="InterPro" id="IPR036388">
    <property type="entry name" value="WH-like_DNA-bd_sf"/>
</dbReference>
<evidence type="ECO:0000313" key="10">
    <source>
        <dbReference type="EMBL" id="SFZ86232.1"/>
    </source>
</evidence>
<dbReference type="Gene3D" id="3.40.50.2300">
    <property type="match status" value="1"/>
</dbReference>
<evidence type="ECO:0000256" key="2">
    <source>
        <dbReference type="ARBA" id="ARBA00023012"/>
    </source>
</evidence>
<evidence type="ECO:0000256" key="3">
    <source>
        <dbReference type="ARBA" id="ARBA00023015"/>
    </source>
</evidence>
<dbReference type="PROSITE" id="PS51755">
    <property type="entry name" value="OMPR_PHOB"/>
    <property type="match status" value="1"/>
</dbReference>
<dbReference type="SUPFAM" id="SSF46894">
    <property type="entry name" value="C-terminal effector domain of the bipartite response regulators"/>
    <property type="match status" value="1"/>
</dbReference>
<sequence>MHGASSAIVYLVDDDGDYREEMVEGLTRMGLDVQGFDSASTLYRSYAARPADVVILDIGLTDEDGLSIAAHLRASQPVGIIMATARGTVEDRVIGLQTGADAYLVKPIAVRELAATVTALYQRLERSQPASHRDRQEWRLEQGGWLLSDGRGNSLKLTTSERNFLGRLFSERGQIVGRRALVEALGEDVYDFNYAHLDTIASRLRRRAEKSNMVVPLHAVRGQGFTFTD</sequence>
<dbReference type="InterPro" id="IPR001867">
    <property type="entry name" value="OmpR/PhoB-type_DNA-bd"/>
</dbReference>
<feature type="modified residue" description="4-aspartylphosphate" evidence="6">
    <location>
        <position position="57"/>
    </location>
</feature>
<evidence type="ECO:0000256" key="6">
    <source>
        <dbReference type="PROSITE-ProRule" id="PRU00169"/>
    </source>
</evidence>
<dbReference type="GO" id="GO:0000156">
    <property type="term" value="F:phosphorelay response regulator activity"/>
    <property type="evidence" value="ECO:0007669"/>
    <property type="project" value="TreeGrafter"/>
</dbReference>
<dbReference type="SMART" id="SM00448">
    <property type="entry name" value="REC"/>
    <property type="match status" value="1"/>
</dbReference>
<reference evidence="10 11" key="1">
    <citation type="submission" date="2016-11" db="EMBL/GenBank/DDBJ databases">
        <authorList>
            <person name="Jaros S."/>
            <person name="Januszkiewicz K."/>
            <person name="Wedrychowicz H."/>
        </authorList>
    </citation>
    <scope>NUCLEOTIDE SEQUENCE [LARGE SCALE GENOMIC DNA]</scope>
    <source>
        <strain evidence="10 11">ATCC 23634</strain>
    </source>
</reference>
<dbReference type="SMART" id="SM00862">
    <property type="entry name" value="Trans_reg_C"/>
    <property type="match status" value="1"/>
</dbReference>
<dbReference type="PANTHER" id="PTHR48111">
    <property type="entry name" value="REGULATOR OF RPOS"/>
    <property type="match status" value="1"/>
</dbReference>